<evidence type="ECO:0008006" key="3">
    <source>
        <dbReference type="Google" id="ProtNLM"/>
    </source>
</evidence>
<dbReference type="STRING" id="290317.Cpha266_1225"/>
<dbReference type="RefSeq" id="WP_011745083.1">
    <property type="nucleotide sequence ID" value="NC_008639.1"/>
</dbReference>
<dbReference type="KEGG" id="cph:Cpha266_1225"/>
<dbReference type="EMBL" id="CP000492">
    <property type="protein sequence ID" value="ABL65259.1"/>
    <property type="molecule type" value="Genomic_DNA"/>
</dbReference>
<organism evidence="1 2">
    <name type="scientific">Chlorobium phaeobacteroides (strain DSM 266 / SMG 266 / 2430)</name>
    <dbReference type="NCBI Taxonomy" id="290317"/>
    <lineage>
        <taxon>Bacteria</taxon>
        <taxon>Pseudomonadati</taxon>
        <taxon>Chlorobiota</taxon>
        <taxon>Chlorobiia</taxon>
        <taxon>Chlorobiales</taxon>
        <taxon>Chlorobiaceae</taxon>
        <taxon>Chlorobium/Pelodictyon group</taxon>
        <taxon>Chlorobium</taxon>
    </lineage>
</organism>
<reference evidence="1 2" key="1">
    <citation type="submission" date="2006-12" db="EMBL/GenBank/DDBJ databases">
        <title>Complete sequence of Chlorobium phaeobacteroides DSM 266.</title>
        <authorList>
            <consortium name="US DOE Joint Genome Institute"/>
            <person name="Copeland A."/>
            <person name="Lucas S."/>
            <person name="Lapidus A."/>
            <person name="Barry K."/>
            <person name="Detter J.C."/>
            <person name="Glavina del Rio T."/>
            <person name="Hammon N."/>
            <person name="Israni S."/>
            <person name="Pitluck S."/>
            <person name="Goltsman E."/>
            <person name="Schmutz J."/>
            <person name="Larimer F."/>
            <person name="Land M."/>
            <person name="Hauser L."/>
            <person name="Mikhailova N."/>
            <person name="Li T."/>
            <person name="Overmann J."/>
            <person name="Bryant D.A."/>
            <person name="Richardson P."/>
        </authorList>
    </citation>
    <scope>NUCLEOTIDE SEQUENCE [LARGE SCALE GENOMIC DNA]</scope>
    <source>
        <strain evidence="1 2">DSM 266</strain>
    </source>
</reference>
<name>A1BFT2_CHLPD</name>
<dbReference type="Proteomes" id="UP000008701">
    <property type="component" value="Chromosome"/>
</dbReference>
<dbReference type="eggNOG" id="COG5340">
    <property type="taxonomic scope" value="Bacteria"/>
</dbReference>
<accession>A1BFT2</accession>
<proteinExistence type="predicted"/>
<dbReference type="OrthoDB" id="9798269at2"/>
<gene>
    <name evidence="1" type="ordered locus">Cpha266_1225</name>
</gene>
<sequence>METIAKQITGAGLGERVVSEAQLSRLLDGTPQRRYNLVNRALHRGDLVRLRRGRYLLASAVEQGKMHPFVLAQALLPGSYISMETALSFHGWIPESTPITLSVTPHRRRETLDIPKFGQFKYYPLALNKGWFLEQVDRESHAGQSFLIAQPLRALLDIFCLRKRDYPGLSSLTEGMRIDADELAAISHDDMEKMRPVYQHKRMDTFISAMQRELLP</sequence>
<dbReference type="HOGENOM" id="CLU_106624_1_0_10"/>
<evidence type="ECO:0000313" key="1">
    <source>
        <dbReference type="EMBL" id="ABL65259.1"/>
    </source>
</evidence>
<evidence type="ECO:0000313" key="2">
    <source>
        <dbReference type="Proteomes" id="UP000008701"/>
    </source>
</evidence>
<keyword evidence="2" id="KW-1185">Reference proteome</keyword>
<dbReference type="AlphaFoldDB" id="A1BFT2"/>
<protein>
    <recommendedName>
        <fullName evidence="3">Transcriptional regulator</fullName>
    </recommendedName>
</protein>